<dbReference type="PANTHER" id="PTHR13847:SF281">
    <property type="entry name" value="FAD DEPENDENT OXIDOREDUCTASE DOMAIN-CONTAINING PROTEIN"/>
    <property type="match status" value="1"/>
</dbReference>
<keyword evidence="4" id="KW-0411">Iron-sulfur</keyword>
<dbReference type="Gene3D" id="3.30.9.10">
    <property type="entry name" value="D-Amino Acid Oxidase, subunit A, domain 2"/>
    <property type="match status" value="1"/>
</dbReference>
<reference evidence="8" key="1">
    <citation type="journal article" date="2015" name="Genome Announc.">
        <title>High-Quality Draft Genome Sequence of Desulfovibrio carbinoliphilus FW-101-2B, an Organic Acid-Oxidizing Sulfate-Reducing Bacterium Isolated from Uranium(VI)-Contaminated Groundwater.</title>
        <authorList>
            <person name="Ramsay B.D."/>
            <person name="Hwang C."/>
            <person name="Woo H.L."/>
            <person name="Carroll S.L."/>
            <person name="Lucas S."/>
            <person name="Han J."/>
            <person name="Lapidus A.L."/>
            <person name="Cheng J.F."/>
            <person name="Goodwin L.A."/>
            <person name="Pitluck S."/>
            <person name="Peters L."/>
            <person name="Chertkov O."/>
            <person name="Held B."/>
            <person name="Detter J.C."/>
            <person name="Han C.S."/>
            <person name="Tapia R."/>
            <person name="Land M.L."/>
            <person name="Hauser L.J."/>
            <person name="Kyrpides N.C."/>
            <person name="Ivanova N.N."/>
            <person name="Mikhailova N."/>
            <person name="Pagani I."/>
            <person name="Woyke T."/>
            <person name="Arkin A.P."/>
            <person name="Dehal P."/>
            <person name="Chivian D."/>
            <person name="Criddle C.S."/>
            <person name="Wu W."/>
            <person name="Chakraborty R."/>
            <person name="Hazen T.C."/>
            <person name="Fields M.W."/>
        </authorList>
    </citation>
    <scope>NUCLEOTIDE SEQUENCE [LARGE SCALE GENOMIC DNA]</scope>
    <source>
        <strain evidence="8">FW-101-2B</strain>
    </source>
</reference>
<organism evidence="7 8">
    <name type="scientific">Solidesulfovibrio carbinoliphilus subsp. oakridgensis</name>
    <dbReference type="NCBI Taxonomy" id="694327"/>
    <lineage>
        <taxon>Bacteria</taxon>
        <taxon>Pseudomonadati</taxon>
        <taxon>Thermodesulfobacteriota</taxon>
        <taxon>Desulfovibrionia</taxon>
        <taxon>Desulfovibrionales</taxon>
        <taxon>Desulfovibrionaceae</taxon>
        <taxon>Solidesulfovibrio</taxon>
    </lineage>
</organism>
<gene>
    <name evidence="7" type="ORF">DFW101_0944</name>
</gene>
<dbReference type="STRING" id="694327.DFW101_0944"/>
<dbReference type="eggNOG" id="COG0665">
    <property type="taxonomic scope" value="Bacteria"/>
</dbReference>
<dbReference type="GO" id="GO:0046872">
    <property type="term" value="F:metal ion binding"/>
    <property type="evidence" value="ECO:0007669"/>
    <property type="project" value="UniProtKB-KW"/>
</dbReference>
<evidence type="ECO:0000256" key="4">
    <source>
        <dbReference type="ARBA" id="ARBA00023014"/>
    </source>
</evidence>
<keyword evidence="3" id="KW-0408">Iron</keyword>
<dbReference type="SUPFAM" id="SSF50022">
    <property type="entry name" value="ISP domain"/>
    <property type="match status" value="1"/>
</dbReference>
<dbReference type="InterPro" id="IPR036188">
    <property type="entry name" value="FAD/NAD-bd_sf"/>
</dbReference>
<dbReference type="SUPFAM" id="SSF51905">
    <property type="entry name" value="FAD/NAD(P)-binding domain"/>
    <property type="match status" value="1"/>
</dbReference>
<dbReference type="Pfam" id="PF00355">
    <property type="entry name" value="Rieske"/>
    <property type="match status" value="1"/>
</dbReference>
<feature type="domain" description="Rieske" evidence="6">
    <location>
        <begin position="430"/>
        <end position="521"/>
    </location>
</feature>
<evidence type="ECO:0000256" key="1">
    <source>
        <dbReference type="ARBA" id="ARBA00022714"/>
    </source>
</evidence>
<dbReference type="InterPro" id="IPR017941">
    <property type="entry name" value="Rieske_2Fe-2S"/>
</dbReference>
<accession>G7Q490</accession>
<dbReference type="EMBL" id="CM001368">
    <property type="protein sequence ID" value="EHJ46958.1"/>
    <property type="molecule type" value="Genomic_DNA"/>
</dbReference>
<sequence>MQQDQPEPRASLWMATADMPFRDALAEDLRVDACIVGAGVAGLMTAYELVRQGRSVAVLDDAPRRQSLTWRTSAHLSCALDDRFEYIERVRGEKEARLAAASHGSAIDRLEAVALEEAIACEFTRVDGYLFKPPADASDILDKELAAAHRAGLVDVALLPRAPLPSFDTGPCLIFPRQAQFHPLKFLAGLGEAVERRGGRLFFGTRVRDVAGGSPVRVTTTSGRTVTAGAVVVATNTPVTNRVLPHTKQAAYSTYVIGAPVSKGAVPPGLYWDTLDPYHYVRLGTGVDGAAGETDILVVGGEDHKTGQVPPGPEPYQLLEVWARKRFPMMGQVAFRWTGQVLETFDGLGYIGKNPTEANVYIATGDSGHGLTHGAIAGMLLSDLILGRSNAWTELYSPARQVFHGGAGIARWLGENLNVTRQTLDWISPGEVATEDRIAPGTGAVVRKGWGKEAVWRDAAGGLHRQVANCTHMKCIVHWNPWEKSWDCPCHGSRFDEAGRVLHGPANRNLEATSAEGGDEA</sequence>
<protein>
    <submittedName>
        <fullName evidence="7">FAD dependent oxidoreductase</fullName>
    </submittedName>
</protein>
<keyword evidence="8" id="KW-1185">Reference proteome</keyword>
<proteinExistence type="predicted"/>
<dbReference type="InterPro" id="IPR005805">
    <property type="entry name" value="Rieske_Fe-S_prot_C"/>
</dbReference>
<dbReference type="GO" id="GO:0016020">
    <property type="term" value="C:membrane"/>
    <property type="evidence" value="ECO:0007669"/>
    <property type="project" value="InterPro"/>
</dbReference>
<dbReference type="OrthoDB" id="9767869at2"/>
<dbReference type="Pfam" id="PF01266">
    <property type="entry name" value="DAO"/>
    <property type="match status" value="1"/>
</dbReference>
<dbReference type="PROSITE" id="PS51296">
    <property type="entry name" value="RIESKE"/>
    <property type="match status" value="1"/>
</dbReference>
<dbReference type="GO" id="GO:0051537">
    <property type="term" value="F:2 iron, 2 sulfur cluster binding"/>
    <property type="evidence" value="ECO:0007669"/>
    <property type="project" value="UniProtKB-KW"/>
</dbReference>
<dbReference type="RefSeq" id="WP_009180375.1">
    <property type="nucleotide sequence ID" value="NZ_CM001368.1"/>
</dbReference>
<dbReference type="Gene3D" id="3.50.50.60">
    <property type="entry name" value="FAD/NAD(P)-binding domain"/>
    <property type="match status" value="1"/>
</dbReference>
<name>G7Q490_9BACT</name>
<evidence type="ECO:0000313" key="7">
    <source>
        <dbReference type="EMBL" id="EHJ46958.1"/>
    </source>
</evidence>
<dbReference type="Proteomes" id="UP000004662">
    <property type="component" value="Chromosome"/>
</dbReference>
<evidence type="ECO:0000259" key="6">
    <source>
        <dbReference type="PROSITE" id="PS51296"/>
    </source>
</evidence>
<dbReference type="PRINTS" id="PR00162">
    <property type="entry name" value="RIESKE"/>
</dbReference>
<keyword evidence="5" id="KW-1015">Disulfide bond</keyword>
<keyword evidence="1" id="KW-0001">2Fe-2S</keyword>
<dbReference type="GO" id="GO:0005737">
    <property type="term" value="C:cytoplasm"/>
    <property type="evidence" value="ECO:0007669"/>
    <property type="project" value="TreeGrafter"/>
</dbReference>
<keyword evidence="2" id="KW-0479">Metal-binding</keyword>
<dbReference type="AlphaFoldDB" id="G7Q490"/>
<evidence type="ECO:0000256" key="3">
    <source>
        <dbReference type="ARBA" id="ARBA00023004"/>
    </source>
</evidence>
<dbReference type="HOGENOM" id="CLU_007884_15_1_7"/>
<dbReference type="Gene3D" id="2.102.10.10">
    <property type="entry name" value="Rieske [2Fe-2S] iron-sulphur domain"/>
    <property type="match status" value="1"/>
</dbReference>
<evidence type="ECO:0000256" key="5">
    <source>
        <dbReference type="ARBA" id="ARBA00023157"/>
    </source>
</evidence>
<evidence type="ECO:0000256" key="2">
    <source>
        <dbReference type="ARBA" id="ARBA00022723"/>
    </source>
</evidence>
<dbReference type="eggNOG" id="COG0723">
    <property type="taxonomic scope" value="Bacteria"/>
</dbReference>
<dbReference type="PANTHER" id="PTHR13847">
    <property type="entry name" value="SARCOSINE DEHYDROGENASE-RELATED"/>
    <property type="match status" value="1"/>
</dbReference>
<evidence type="ECO:0000313" key="8">
    <source>
        <dbReference type="Proteomes" id="UP000004662"/>
    </source>
</evidence>
<dbReference type="InterPro" id="IPR036922">
    <property type="entry name" value="Rieske_2Fe-2S_sf"/>
</dbReference>
<dbReference type="InterPro" id="IPR006076">
    <property type="entry name" value="FAD-dep_OxRdtase"/>
</dbReference>